<sequence>MEAARDERTGAIVSVDVYGRLGPDERSRLQLVCDGSVPSGAACAGAAHYRRRSVDGRRPCFYNTAHSDGCSSASIASDDAEGDEGRDAQVLTASAGLITLRVDPPRPSTGPDQRRRPDDDVPGATSVRHVLRPAWAVVGEGATTRRLRTVLSALLAGKLDPEVMVAVEETAPMLAAVFFVHMTSTDPARSAGQTRGYWGRVRRVESNVSTGSFMLYADGVRDPSLKVVVTKQQAAALGLDEDQRATLIGAYMLAVGRYQVSRANNPYIMLPSPWHLGMVKPSKGSA</sequence>
<dbReference type="Proteomes" id="UP000540568">
    <property type="component" value="Unassembled WGS sequence"/>
</dbReference>
<protein>
    <submittedName>
        <fullName evidence="2">Uncharacterized protein</fullName>
    </submittedName>
</protein>
<accession>A0A7W3JAL4</accession>
<feature type="region of interest" description="Disordered" evidence="1">
    <location>
        <begin position="99"/>
        <end position="126"/>
    </location>
</feature>
<proteinExistence type="predicted"/>
<reference evidence="2 3" key="1">
    <citation type="submission" date="2020-07" db="EMBL/GenBank/DDBJ databases">
        <title>Sequencing the genomes of 1000 actinobacteria strains.</title>
        <authorList>
            <person name="Klenk H.-P."/>
        </authorList>
    </citation>
    <scope>NUCLEOTIDE SEQUENCE [LARGE SCALE GENOMIC DNA]</scope>
    <source>
        <strain evidence="2 3">DSM 44121</strain>
    </source>
</reference>
<evidence type="ECO:0000313" key="3">
    <source>
        <dbReference type="Proteomes" id="UP000540568"/>
    </source>
</evidence>
<gene>
    <name evidence="2" type="ORF">FHX71_003201</name>
</gene>
<keyword evidence="3" id="KW-1185">Reference proteome</keyword>
<dbReference type="EMBL" id="JACGWV010000001">
    <property type="protein sequence ID" value="MBA8809259.1"/>
    <property type="molecule type" value="Genomic_DNA"/>
</dbReference>
<evidence type="ECO:0000256" key="1">
    <source>
        <dbReference type="SAM" id="MobiDB-lite"/>
    </source>
</evidence>
<name>A0A7W3JAL4_9MICO</name>
<dbReference type="RefSeq" id="WP_182618006.1">
    <property type="nucleotide sequence ID" value="NZ_BAAATF010000003.1"/>
</dbReference>
<comment type="caution">
    <text evidence="2">The sequence shown here is derived from an EMBL/GenBank/DDBJ whole genome shotgun (WGS) entry which is preliminary data.</text>
</comment>
<organism evidence="2 3">
    <name type="scientific">Promicromonospora sukumoe</name>
    <dbReference type="NCBI Taxonomy" id="88382"/>
    <lineage>
        <taxon>Bacteria</taxon>
        <taxon>Bacillati</taxon>
        <taxon>Actinomycetota</taxon>
        <taxon>Actinomycetes</taxon>
        <taxon>Micrococcales</taxon>
        <taxon>Promicromonosporaceae</taxon>
        <taxon>Promicromonospora</taxon>
    </lineage>
</organism>
<dbReference type="AlphaFoldDB" id="A0A7W3JAL4"/>
<evidence type="ECO:0000313" key="2">
    <source>
        <dbReference type="EMBL" id="MBA8809259.1"/>
    </source>
</evidence>